<proteinExistence type="inferred from homology"/>
<keyword evidence="3 6" id="KW-0812">Transmembrane</keyword>
<feature type="transmembrane region" description="Helical" evidence="6">
    <location>
        <begin position="222"/>
        <end position="244"/>
    </location>
</feature>
<evidence type="ECO:0000256" key="4">
    <source>
        <dbReference type="ARBA" id="ARBA00022989"/>
    </source>
</evidence>
<dbReference type="AlphaFoldDB" id="A0A2P2KJL2"/>
<sequence length="379" mass="42811">MGGQSSKKRGGDAPSSSLKINANSHFTADLTSYEAACANDPDLQSFDNALHERTSRVIDTLVTGVNFRSLSIDSLKEFTNFLLEMNQEALHVILESREDIWKNQELFALVKEYLENSIRTMDFCTVLSNCLRRARNSQIFIQIAVKQFEEEVKMQDGVLENNYVKTLKALQEFKEAGDPFTREFFQLFDSLSLQQSSMLQQLKERKTKLDKKLHSVKIWRKVSNVVFVTAFVSALIFSVVAAAISAPPVMAAIAGAVSVPIGPVGKWVNSLWSSYKNELMEQSGLISTMQVGTSVTIMDMDSIRLLVDKLKIEIESLMQNAEFPLREQDALTFVIDEIKKKLEVLMKSIDILGEHADRCSRDIRQARTVILQRIIRYPG</sequence>
<dbReference type="EMBL" id="GGEC01025438">
    <property type="protein sequence ID" value="MBX05922.1"/>
    <property type="molecule type" value="Transcribed_RNA"/>
</dbReference>
<evidence type="ECO:0000256" key="6">
    <source>
        <dbReference type="SAM" id="Phobius"/>
    </source>
</evidence>
<feature type="transmembrane region" description="Helical" evidence="6">
    <location>
        <begin position="250"/>
        <end position="268"/>
    </location>
</feature>
<evidence type="ECO:0000256" key="5">
    <source>
        <dbReference type="ARBA" id="ARBA00023136"/>
    </source>
</evidence>
<protein>
    <submittedName>
        <fullName evidence="7">UPF0496 protein At2g18630</fullName>
    </submittedName>
</protein>
<evidence type="ECO:0000256" key="3">
    <source>
        <dbReference type="ARBA" id="ARBA00022692"/>
    </source>
</evidence>
<evidence type="ECO:0000256" key="2">
    <source>
        <dbReference type="ARBA" id="ARBA00009074"/>
    </source>
</evidence>
<organism evidence="7">
    <name type="scientific">Rhizophora mucronata</name>
    <name type="common">Asiatic mangrove</name>
    <dbReference type="NCBI Taxonomy" id="61149"/>
    <lineage>
        <taxon>Eukaryota</taxon>
        <taxon>Viridiplantae</taxon>
        <taxon>Streptophyta</taxon>
        <taxon>Embryophyta</taxon>
        <taxon>Tracheophyta</taxon>
        <taxon>Spermatophyta</taxon>
        <taxon>Magnoliopsida</taxon>
        <taxon>eudicotyledons</taxon>
        <taxon>Gunneridae</taxon>
        <taxon>Pentapetalae</taxon>
        <taxon>rosids</taxon>
        <taxon>fabids</taxon>
        <taxon>Malpighiales</taxon>
        <taxon>Rhizophoraceae</taxon>
        <taxon>Rhizophora</taxon>
    </lineage>
</organism>
<dbReference type="InterPro" id="IPR007749">
    <property type="entry name" value="DUF677"/>
</dbReference>
<accession>A0A2P2KJL2</accession>
<keyword evidence="4 6" id="KW-1133">Transmembrane helix</keyword>
<evidence type="ECO:0000313" key="7">
    <source>
        <dbReference type="EMBL" id="MBX05924.1"/>
    </source>
</evidence>
<comment type="similarity">
    <text evidence="2">Belongs to the UPF0496 family.</text>
</comment>
<dbReference type="PANTHER" id="PTHR31113:SF32">
    <property type="entry name" value="UPF0496 PLANT-LIKE PROTEIN"/>
    <property type="match status" value="1"/>
</dbReference>
<dbReference type="EMBL" id="GGEC01025440">
    <property type="protein sequence ID" value="MBX05924.1"/>
    <property type="molecule type" value="Transcribed_RNA"/>
</dbReference>
<comment type="subcellular location">
    <subcellularLocation>
        <location evidence="1">Membrane</location>
    </subcellularLocation>
</comment>
<keyword evidence="5 6" id="KW-0472">Membrane</keyword>
<dbReference type="GO" id="GO:0016020">
    <property type="term" value="C:membrane"/>
    <property type="evidence" value="ECO:0007669"/>
    <property type="project" value="UniProtKB-SubCell"/>
</dbReference>
<reference evidence="7" key="1">
    <citation type="submission" date="2018-02" db="EMBL/GenBank/DDBJ databases">
        <title>Rhizophora mucronata_Transcriptome.</title>
        <authorList>
            <person name="Meera S.P."/>
            <person name="Sreeshan A."/>
            <person name="Augustine A."/>
        </authorList>
    </citation>
    <scope>NUCLEOTIDE SEQUENCE</scope>
    <source>
        <tissue evidence="7">Leaf</tissue>
    </source>
</reference>
<name>A0A2P2KJL2_RHIMU</name>
<evidence type="ECO:0000256" key="1">
    <source>
        <dbReference type="ARBA" id="ARBA00004370"/>
    </source>
</evidence>
<dbReference type="Pfam" id="PF05055">
    <property type="entry name" value="DUF677"/>
    <property type="match status" value="1"/>
</dbReference>
<dbReference type="PANTHER" id="PTHR31113">
    <property type="entry name" value="UPF0496 PROTEIN 3-RELATED"/>
    <property type="match status" value="1"/>
</dbReference>